<sequence>DVGKVKPGMRAYFTTLGDDQRRWDGKVRQVLPAPPTQTSIGAGKSPASGNSKVVVYTALFDVDNADSALMPQMTAQVAFIQEQAQDTLAAPFSALTPVGASQDVFTARVKHDDGTTEVRQVRIGARNRYTAQILEGLKLDDVLLQNDDNVANPKG</sequence>
<dbReference type="Gene3D" id="2.40.420.20">
    <property type="match status" value="1"/>
</dbReference>
<feature type="non-terminal residue" evidence="1">
    <location>
        <position position="1"/>
    </location>
</feature>
<gene>
    <name evidence="1" type="ORF">ALO67_00058</name>
</gene>
<protein>
    <submittedName>
        <fullName evidence="1">Efflux transporter, RND family, MFP subunit</fullName>
    </submittedName>
</protein>
<organism evidence="1 2">
    <name type="scientific">Pseudomonas amygdali pv. hibisci</name>
    <dbReference type="NCBI Taxonomy" id="251723"/>
    <lineage>
        <taxon>Bacteria</taxon>
        <taxon>Pseudomonadati</taxon>
        <taxon>Pseudomonadota</taxon>
        <taxon>Gammaproteobacteria</taxon>
        <taxon>Pseudomonadales</taxon>
        <taxon>Pseudomonadaceae</taxon>
        <taxon>Pseudomonas</taxon>
        <taxon>Pseudomonas amygdali</taxon>
    </lineage>
</organism>
<reference evidence="1 2" key="1">
    <citation type="submission" date="2015-09" db="EMBL/GenBank/DDBJ databases">
        <title>Genome announcement of multiple Pseudomonas syringae strains.</title>
        <authorList>
            <person name="Thakur S."/>
            <person name="Wang P.W."/>
            <person name="Gong Y."/>
            <person name="Weir B.S."/>
            <person name="Guttman D.S."/>
        </authorList>
    </citation>
    <scope>NUCLEOTIDE SEQUENCE [LARGE SCALE GENOMIC DNA]</scope>
    <source>
        <strain evidence="1 2">ICMP9623</strain>
    </source>
</reference>
<dbReference type="GO" id="GO:1990281">
    <property type="term" value="C:efflux pump complex"/>
    <property type="evidence" value="ECO:0007669"/>
    <property type="project" value="TreeGrafter"/>
</dbReference>
<dbReference type="EMBL" id="LJQN01000155">
    <property type="protein sequence ID" value="KPX50640.1"/>
    <property type="molecule type" value="Genomic_DNA"/>
</dbReference>
<comment type="caution">
    <text evidence="1">The sequence shown here is derived from an EMBL/GenBank/DDBJ whole genome shotgun (WGS) entry which is preliminary data.</text>
</comment>
<evidence type="ECO:0000313" key="2">
    <source>
        <dbReference type="Proteomes" id="UP000050545"/>
    </source>
</evidence>
<dbReference type="Gene3D" id="2.40.30.170">
    <property type="match status" value="1"/>
</dbReference>
<dbReference type="AlphaFoldDB" id="A0AB34TYU9"/>
<dbReference type="Proteomes" id="UP000050545">
    <property type="component" value="Unassembled WGS sequence"/>
</dbReference>
<name>A0AB34TYU9_PSEA0</name>
<proteinExistence type="predicted"/>
<dbReference type="PANTHER" id="PTHR30469:SF33">
    <property type="entry name" value="SLR1207 PROTEIN"/>
    <property type="match status" value="1"/>
</dbReference>
<evidence type="ECO:0000313" key="1">
    <source>
        <dbReference type="EMBL" id="KPX50640.1"/>
    </source>
</evidence>
<dbReference type="GO" id="GO:0015562">
    <property type="term" value="F:efflux transmembrane transporter activity"/>
    <property type="evidence" value="ECO:0007669"/>
    <property type="project" value="TreeGrafter"/>
</dbReference>
<accession>A0AB34TYU9</accession>
<dbReference type="PANTHER" id="PTHR30469">
    <property type="entry name" value="MULTIDRUG RESISTANCE PROTEIN MDTA"/>
    <property type="match status" value="1"/>
</dbReference>
<dbReference type="RefSeq" id="WP_411556724.1">
    <property type="nucleotide sequence ID" value="NZ_LJQN01000155.1"/>
</dbReference>